<dbReference type="Pfam" id="PF01963">
    <property type="entry name" value="TraB_PrgY_gumN"/>
    <property type="match status" value="1"/>
</dbReference>
<feature type="chain" id="PRO_5004634407" evidence="13">
    <location>
        <begin position="21"/>
        <end position="300"/>
    </location>
</feature>
<comment type="cofactor">
    <cofactor evidence="1">
        <name>Mn(2+)</name>
        <dbReference type="ChEBI" id="CHEBI:29035"/>
    </cofactor>
</comment>
<proteinExistence type="predicted"/>
<comment type="caution">
    <text evidence="14">The sequence shown here is derived from an EMBL/GenBank/DDBJ whole genome shotgun (WGS) entry which is preliminary data.</text>
</comment>
<evidence type="ECO:0000256" key="8">
    <source>
        <dbReference type="ARBA" id="ARBA00022801"/>
    </source>
</evidence>
<evidence type="ECO:0000313" key="14">
    <source>
        <dbReference type="EMBL" id="ERK39632.1"/>
    </source>
</evidence>
<dbReference type="GO" id="GO:0030178">
    <property type="term" value="P:negative regulation of Wnt signaling pathway"/>
    <property type="evidence" value="ECO:0007669"/>
    <property type="project" value="InterPro"/>
</dbReference>
<feature type="signal peptide" evidence="13">
    <location>
        <begin position="1"/>
        <end position="20"/>
    </location>
</feature>
<evidence type="ECO:0000256" key="12">
    <source>
        <dbReference type="ARBA" id="ARBA00023180"/>
    </source>
</evidence>
<dbReference type="InterPro" id="IPR002816">
    <property type="entry name" value="TraB/PrgY/GumN_fam"/>
</dbReference>
<evidence type="ECO:0000256" key="3">
    <source>
        <dbReference type="ARBA" id="ARBA00004479"/>
    </source>
</evidence>
<keyword evidence="7 13" id="KW-0732">Signal</keyword>
<dbReference type="GO" id="GO:0046872">
    <property type="term" value="F:metal ion binding"/>
    <property type="evidence" value="ECO:0007669"/>
    <property type="project" value="UniProtKB-KW"/>
</dbReference>
<keyword evidence="11" id="KW-0472">Membrane</keyword>
<dbReference type="EMBL" id="AWEY01000013">
    <property type="protein sequence ID" value="ERK39632.1"/>
    <property type="molecule type" value="Genomic_DNA"/>
</dbReference>
<keyword evidence="6" id="KW-0479">Metal-binding</keyword>
<evidence type="ECO:0000256" key="13">
    <source>
        <dbReference type="SAM" id="SignalP"/>
    </source>
</evidence>
<evidence type="ECO:0000256" key="10">
    <source>
        <dbReference type="ARBA" id="ARBA00023049"/>
    </source>
</evidence>
<evidence type="ECO:0000256" key="9">
    <source>
        <dbReference type="ARBA" id="ARBA00022989"/>
    </source>
</evidence>
<keyword evidence="8" id="KW-0378">Hydrolase</keyword>
<dbReference type="PATRIC" id="fig|1115809.3.peg.1005"/>
<accession>U2QLF1</accession>
<evidence type="ECO:0000256" key="11">
    <source>
        <dbReference type="ARBA" id="ARBA00023136"/>
    </source>
</evidence>
<dbReference type="CDD" id="cd14789">
    <property type="entry name" value="Tiki"/>
    <property type="match status" value="1"/>
</dbReference>
<sequence>MKKTITSLLLLCLFAFGADAQLLYRISGKGLAKPSYIIGTFHLLTGSVFADKIAGVKDAMAQTEQVYGELSFDDMLAPSSMQLMQTAMMLPEGQSLKTLLTPEQYGKLDAFLVRTIGTGMSNPQLEAQFGRMKPEALTTQLTILMYMMRHPGEFDPADQLDHYFQKQAKAASKPVGGLETLDFQAHLLFDSKPMARQIEDLMCLVDHADHYLELTETMAKAYHAQDLKALKAAIDTRLGDRCDATPDEEAALIYNRNADWLRLMPAIMQARPTLFVVGAGHLPGDRGVLEGLRKMGYKVE</sequence>
<evidence type="ECO:0000256" key="6">
    <source>
        <dbReference type="ARBA" id="ARBA00022723"/>
    </source>
</evidence>
<name>U2QLF1_9BACT</name>
<dbReference type="GO" id="GO:0004222">
    <property type="term" value="F:metalloendopeptidase activity"/>
    <property type="evidence" value="ECO:0007669"/>
    <property type="project" value="TreeGrafter"/>
</dbReference>
<dbReference type="GO" id="GO:0006508">
    <property type="term" value="P:proteolysis"/>
    <property type="evidence" value="ECO:0007669"/>
    <property type="project" value="UniProtKB-KW"/>
</dbReference>
<evidence type="ECO:0000256" key="4">
    <source>
        <dbReference type="ARBA" id="ARBA00022670"/>
    </source>
</evidence>
<dbReference type="PANTHER" id="PTHR31120">
    <property type="entry name" value="METALLOPROTEASE TIKI"/>
    <property type="match status" value="1"/>
</dbReference>
<dbReference type="PANTHER" id="PTHR31120:SF6">
    <property type="entry name" value="METALLOPROTEASE TIKI HOMOLOG"/>
    <property type="match status" value="1"/>
</dbReference>
<evidence type="ECO:0000256" key="7">
    <source>
        <dbReference type="ARBA" id="ARBA00022729"/>
    </source>
</evidence>
<keyword evidence="5" id="KW-0812">Transmembrane</keyword>
<comment type="cofactor">
    <cofactor evidence="2">
        <name>Co(2+)</name>
        <dbReference type="ChEBI" id="CHEBI:48828"/>
    </cofactor>
</comment>
<evidence type="ECO:0000256" key="2">
    <source>
        <dbReference type="ARBA" id="ARBA00001941"/>
    </source>
</evidence>
<gene>
    <name evidence="14" type="ORF">HMPREF9135_2495</name>
</gene>
<keyword evidence="9" id="KW-1133">Transmembrane helix</keyword>
<evidence type="ECO:0000313" key="15">
    <source>
        <dbReference type="Proteomes" id="UP000016648"/>
    </source>
</evidence>
<keyword evidence="15" id="KW-1185">Reference proteome</keyword>
<dbReference type="Proteomes" id="UP000016648">
    <property type="component" value="Unassembled WGS sequence"/>
</dbReference>
<keyword evidence="12" id="KW-0325">Glycoprotein</keyword>
<keyword evidence="10" id="KW-0482">Metalloprotease</keyword>
<comment type="subcellular location">
    <subcellularLocation>
        <location evidence="3">Membrane</location>
        <topology evidence="3">Single-pass type I membrane protein</topology>
    </subcellularLocation>
</comment>
<evidence type="ECO:0000256" key="1">
    <source>
        <dbReference type="ARBA" id="ARBA00001936"/>
    </source>
</evidence>
<keyword evidence="4" id="KW-0645">Protease</keyword>
<reference evidence="14 15" key="1">
    <citation type="submission" date="2013-08" db="EMBL/GenBank/DDBJ databases">
        <authorList>
            <person name="Durkin A.S."/>
            <person name="Haft D.R."/>
            <person name="McCorrison J."/>
            <person name="Torralba M."/>
            <person name="Gillis M."/>
            <person name="Haft D.H."/>
            <person name="Methe B."/>
            <person name="Sutton G."/>
            <person name="Nelson K.E."/>
        </authorList>
    </citation>
    <scope>NUCLEOTIDE SEQUENCE [LARGE SCALE GENOMIC DNA]</scope>
    <source>
        <strain evidence="14 15">F0067</strain>
    </source>
</reference>
<evidence type="ECO:0000256" key="5">
    <source>
        <dbReference type="ARBA" id="ARBA00022692"/>
    </source>
</evidence>
<dbReference type="GO" id="GO:0016020">
    <property type="term" value="C:membrane"/>
    <property type="evidence" value="ECO:0007669"/>
    <property type="project" value="UniProtKB-SubCell"/>
</dbReference>
<dbReference type="AlphaFoldDB" id="U2QLF1"/>
<organism evidence="14 15">
    <name type="scientific">Segatella baroniae F0067</name>
    <dbReference type="NCBI Taxonomy" id="1115809"/>
    <lineage>
        <taxon>Bacteria</taxon>
        <taxon>Pseudomonadati</taxon>
        <taxon>Bacteroidota</taxon>
        <taxon>Bacteroidia</taxon>
        <taxon>Bacteroidales</taxon>
        <taxon>Prevotellaceae</taxon>
        <taxon>Segatella</taxon>
    </lineage>
</organism>
<protein>
    <submittedName>
        <fullName evidence="14">TraB family protein</fullName>
    </submittedName>
</protein>
<dbReference type="InterPro" id="IPR040230">
    <property type="entry name" value="TIKI1/2-like"/>
</dbReference>